<proteinExistence type="predicted"/>
<dbReference type="SUPFAM" id="SSF55729">
    <property type="entry name" value="Acyl-CoA N-acyltransferases (Nat)"/>
    <property type="match status" value="1"/>
</dbReference>
<dbReference type="InterPro" id="IPR010037">
    <property type="entry name" value="FkbH_domain"/>
</dbReference>
<name>A0A7Z0WT05_9PSEU</name>
<dbReference type="Gene3D" id="3.40.50.1000">
    <property type="entry name" value="HAD superfamily/HAD-like"/>
    <property type="match status" value="1"/>
</dbReference>
<dbReference type="NCBIfam" id="TIGR01686">
    <property type="entry name" value="FkbH"/>
    <property type="match status" value="1"/>
</dbReference>
<evidence type="ECO:0008006" key="3">
    <source>
        <dbReference type="Google" id="ProtNLM"/>
    </source>
</evidence>
<dbReference type="InterPro" id="IPR036514">
    <property type="entry name" value="SGNH_hydro_sf"/>
</dbReference>
<organism evidence="1 2">
    <name type="scientific">Actinophytocola xinjiangensis</name>
    <dbReference type="NCBI Taxonomy" id="485602"/>
    <lineage>
        <taxon>Bacteria</taxon>
        <taxon>Bacillati</taxon>
        <taxon>Actinomycetota</taxon>
        <taxon>Actinomycetes</taxon>
        <taxon>Pseudonocardiales</taxon>
        <taxon>Pseudonocardiaceae</taxon>
    </lineage>
</organism>
<protein>
    <recommendedName>
        <fullName evidence="3">HAD superfamily phosphatase (TIGR01681 family)/FkbH-like protein</fullName>
    </recommendedName>
</protein>
<dbReference type="Proteomes" id="UP000185696">
    <property type="component" value="Unassembled WGS sequence"/>
</dbReference>
<reference evidence="1 2" key="1">
    <citation type="submission" date="2016-12" db="EMBL/GenBank/DDBJ databases">
        <title>The draft genome sequence of Actinophytocola xinjiangensis.</title>
        <authorList>
            <person name="Wang W."/>
            <person name="Yuan L."/>
        </authorList>
    </citation>
    <scope>NUCLEOTIDE SEQUENCE [LARGE SCALE GENOMIC DNA]</scope>
    <source>
        <strain evidence="1 2">CGMCC 4.4663</strain>
    </source>
</reference>
<dbReference type="RefSeq" id="WP_075131376.1">
    <property type="nucleotide sequence ID" value="NZ_MSIF01000001.1"/>
</dbReference>
<comment type="caution">
    <text evidence="1">The sequence shown here is derived from an EMBL/GenBank/DDBJ whole genome shotgun (WGS) entry which is preliminary data.</text>
</comment>
<dbReference type="EMBL" id="MSIF01000001">
    <property type="protein sequence ID" value="OLF14428.1"/>
    <property type="molecule type" value="Genomic_DNA"/>
</dbReference>
<dbReference type="NCBIfam" id="TIGR01681">
    <property type="entry name" value="HAD-SF-IIIC"/>
    <property type="match status" value="1"/>
</dbReference>
<accession>A0A7Z0WT05</accession>
<dbReference type="InterPro" id="IPR016181">
    <property type="entry name" value="Acyl_CoA_acyltransferase"/>
</dbReference>
<sequence>MTAAARWRELLRSGRRPDVRVRLLGSFTMDAVLPHLGTALADLGVVAEITAGPFNQIVQECVDPRSETAALEPDVLVVWPRLEEFWGEGGLDEVASAATMAAGRLCARLVLVLPATPVDRPLGAGDASNPTGVAASAASARERVRAAVCDAPGAVLCDAEETVRAVGEQSAYDHRLGVLFGIPYTELFLAAMGQSLGRSVALALRPARKVVVVDADNTLWGGAVGEIGADGVDLGPGPGEAYLAFQDHLLGLRANGVLLALCSKNLEEDVWAAFSRREMRLRRDHLSAWRVGWRAKHEAITEIAAELGVGVDAVVFVDDSPAELAEATAALPGLATVAMPADPVWWRAAVDTAALDRLPPTADDMARPERLRQDRDRDQLRQTVAPEIYLKDLEIWVEARDPEPADHRRLAQLVLKTNQLNLNGDRLSGQRLAELCASPDHAVRLVTVGDRFGDYGQVGAYVLELGDRTTARLGLFLLSCRALGRGVERAMVADAFAVADRHGIGTILATVEERQRNEPARRFFTSLGCRVGVESTVDAVDAPSYVSVRESGVGRG</sequence>
<dbReference type="InterPro" id="IPR023214">
    <property type="entry name" value="HAD_sf"/>
</dbReference>
<evidence type="ECO:0000313" key="2">
    <source>
        <dbReference type="Proteomes" id="UP000185696"/>
    </source>
</evidence>
<dbReference type="Gene3D" id="3.40.630.30">
    <property type="match status" value="1"/>
</dbReference>
<dbReference type="Gene3D" id="3.40.50.1110">
    <property type="entry name" value="SGNH hydrolase"/>
    <property type="match status" value="1"/>
</dbReference>
<keyword evidence="2" id="KW-1185">Reference proteome</keyword>
<dbReference type="OrthoDB" id="323926at2"/>
<dbReference type="InterPro" id="IPR036412">
    <property type="entry name" value="HAD-like_sf"/>
</dbReference>
<evidence type="ECO:0000313" key="1">
    <source>
        <dbReference type="EMBL" id="OLF14428.1"/>
    </source>
</evidence>
<gene>
    <name evidence="1" type="ORF">BLA60_04730</name>
</gene>
<dbReference type="InterPro" id="IPR010033">
    <property type="entry name" value="HAD_SF_ppase_IIIC"/>
</dbReference>
<dbReference type="SUPFAM" id="SSF56784">
    <property type="entry name" value="HAD-like"/>
    <property type="match status" value="1"/>
</dbReference>
<dbReference type="AlphaFoldDB" id="A0A7Z0WT05"/>